<dbReference type="InterPro" id="IPR011992">
    <property type="entry name" value="EF-hand-dom_pair"/>
</dbReference>
<feature type="region of interest" description="Disordered" evidence="2">
    <location>
        <begin position="1"/>
        <end position="34"/>
    </location>
</feature>
<dbReference type="GeneID" id="7450598"/>
<dbReference type="InterPro" id="IPR018247">
    <property type="entry name" value="EF_Hand_1_Ca_BS"/>
</dbReference>
<dbReference type="GO" id="GO:0005509">
    <property type="term" value="F:calcium ion binding"/>
    <property type="evidence" value="ECO:0007669"/>
    <property type="project" value="InterPro"/>
</dbReference>
<proteinExistence type="predicted"/>
<evidence type="ECO:0000256" key="3">
    <source>
        <dbReference type="SAM" id="Phobius"/>
    </source>
</evidence>
<evidence type="ECO:0000313" key="5">
    <source>
        <dbReference type="EMBL" id="ACI64699.1"/>
    </source>
</evidence>
<dbReference type="AlphaFoldDB" id="B5YNV3"/>
<keyword evidence="1" id="KW-0106">Calcium</keyword>
<gene>
    <name evidence="5" type="ORF">THAPS_7282</name>
</gene>
<dbReference type="RefSeq" id="XP_002295982.1">
    <property type="nucleotide sequence ID" value="XM_002295946.1"/>
</dbReference>
<feature type="domain" description="EF-hand" evidence="4">
    <location>
        <begin position="66"/>
        <end position="101"/>
    </location>
</feature>
<accession>B5YNV3</accession>
<keyword evidence="3" id="KW-1133">Transmembrane helix</keyword>
<dbReference type="InterPro" id="IPR002048">
    <property type="entry name" value="EF_hand_dom"/>
</dbReference>
<reference evidence="5 6" key="1">
    <citation type="journal article" date="2004" name="Science">
        <title>The genome of the diatom Thalassiosira pseudonana: ecology, evolution, and metabolism.</title>
        <authorList>
            <person name="Armbrust E.V."/>
            <person name="Berges J.A."/>
            <person name="Bowler C."/>
            <person name="Green B.R."/>
            <person name="Martinez D."/>
            <person name="Putnam N.H."/>
            <person name="Zhou S."/>
            <person name="Allen A.E."/>
            <person name="Apt K.E."/>
            <person name="Bechner M."/>
            <person name="Brzezinski M.A."/>
            <person name="Chaal B.K."/>
            <person name="Chiovitti A."/>
            <person name="Davis A.K."/>
            <person name="Demarest M.S."/>
            <person name="Detter J.C."/>
            <person name="Glavina T."/>
            <person name="Goodstein D."/>
            <person name="Hadi M.Z."/>
            <person name="Hellsten U."/>
            <person name="Hildebrand M."/>
            <person name="Jenkins B.D."/>
            <person name="Jurka J."/>
            <person name="Kapitonov V.V."/>
            <person name="Kroger N."/>
            <person name="Lau W.W."/>
            <person name="Lane T.W."/>
            <person name="Larimer F.W."/>
            <person name="Lippmeier J.C."/>
            <person name="Lucas S."/>
            <person name="Medina M."/>
            <person name="Montsant A."/>
            <person name="Obornik M."/>
            <person name="Parker M.S."/>
            <person name="Palenik B."/>
            <person name="Pazour G.J."/>
            <person name="Richardson P.M."/>
            <person name="Rynearson T.A."/>
            <person name="Saito M.A."/>
            <person name="Schwartz D.C."/>
            <person name="Thamatrakoln K."/>
            <person name="Valentin K."/>
            <person name="Vardi A."/>
            <person name="Wilkerson F.P."/>
            <person name="Rokhsar D.S."/>
        </authorList>
    </citation>
    <scope>NUCLEOTIDE SEQUENCE [LARGE SCALE GENOMIC DNA]</scope>
    <source>
        <strain evidence="5 6">CCMP1335</strain>
    </source>
</reference>
<organism evidence="5 6">
    <name type="scientific">Thalassiosira pseudonana</name>
    <name type="common">Marine diatom</name>
    <name type="synonym">Cyclotella nana</name>
    <dbReference type="NCBI Taxonomy" id="35128"/>
    <lineage>
        <taxon>Eukaryota</taxon>
        <taxon>Sar</taxon>
        <taxon>Stramenopiles</taxon>
        <taxon>Ochrophyta</taxon>
        <taxon>Bacillariophyta</taxon>
        <taxon>Coscinodiscophyceae</taxon>
        <taxon>Thalassiosirophycidae</taxon>
        <taxon>Thalassiosirales</taxon>
        <taxon>Thalassiosiraceae</taxon>
        <taxon>Thalassiosira</taxon>
    </lineage>
</organism>
<sequence>MKPSTQTSDDNTVSSTECPTSTMPAKKSPRGGFIKKRGNMRKAVSMSDLTAEERIKAAKFDLDGDGMLDEAEYAMLKYDKDGDGNLGLEEIHAIVQEHLGAQRNIGQMKKLIAFLVCFVGILALSNLGTSLASAILAKETTADKDMATMQLKGTGEIMGTQSSGESFTAQPLDGETRRARRAMVVESLLADPLGEHAHRHLAKKNGKGRGCTTANGGKDSKNCQGKVAFDTNVMTVKEVQALKKKCDGVRNVNIKRSFPGGSEVTDSLCRAGTTVFVKG</sequence>
<name>B5YNV3_THAPS</name>
<dbReference type="PROSITE" id="PS00018">
    <property type="entry name" value="EF_HAND_1"/>
    <property type="match status" value="1"/>
</dbReference>
<evidence type="ECO:0000313" key="6">
    <source>
        <dbReference type="Proteomes" id="UP000001449"/>
    </source>
</evidence>
<dbReference type="SUPFAM" id="SSF47473">
    <property type="entry name" value="EF-hand"/>
    <property type="match status" value="1"/>
</dbReference>
<evidence type="ECO:0000259" key="4">
    <source>
        <dbReference type="PROSITE" id="PS50222"/>
    </source>
</evidence>
<dbReference type="HOGENOM" id="CLU_999219_0_0_1"/>
<reference evidence="5 6" key="2">
    <citation type="journal article" date="2008" name="Nature">
        <title>The Phaeodactylum genome reveals the evolutionary history of diatom genomes.</title>
        <authorList>
            <person name="Bowler C."/>
            <person name="Allen A.E."/>
            <person name="Badger J.H."/>
            <person name="Grimwood J."/>
            <person name="Jabbari K."/>
            <person name="Kuo A."/>
            <person name="Maheswari U."/>
            <person name="Martens C."/>
            <person name="Maumus F."/>
            <person name="Otillar R.P."/>
            <person name="Rayko E."/>
            <person name="Salamov A."/>
            <person name="Vandepoele K."/>
            <person name="Beszteri B."/>
            <person name="Gruber A."/>
            <person name="Heijde M."/>
            <person name="Katinka M."/>
            <person name="Mock T."/>
            <person name="Valentin K."/>
            <person name="Verret F."/>
            <person name="Berges J.A."/>
            <person name="Brownlee C."/>
            <person name="Cadoret J.P."/>
            <person name="Chiovitti A."/>
            <person name="Choi C.J."/>
            <person name="Coesel S."/>
            <person name="De Martino A."/>
            <person name="Detter J.C."/>
            <person name="Durkin C."/>
            <person name="Falciatore A."/>
            <person name="Fournet J."/>
            <person name="Haruta M."/>
            <person name="Huysman M.J."/>
            <person name="Jenkins B.D."/>
            <person name="Jiroutova K."/>
            <person name="Jorgensen R.E."/>
            <person name="Joubert Y."/>
            <person name="Kaplan A."/>
            <person name="Kroger N."/>
            <person name="Kroth P.G."/>
            <person name="La Roche J."/>
            <person name="Lindquist E."/>
            <person name="Lommer M."/>
            <person name="Martin-Jezequel V."/>
            <person name="Lopez P.J."/>
            <person name="Lucas S."/>
            <person name="Mangogna M."/>
            <person name="McGinnis K."/>
            <person name="Medlin L.K."/>
            <person name="Montsant A."/>
            <person name="Oudot-Le Secq M.P."/>
            <person name="Napoli C."/>
            <person name="Obornik M."/>
            <person name="Parker M.S."/>
            <person name="Petit J.L."/>
            <person name="Porcel B.M."/>
            <person name="Poulsen N."/>
            <person name="Robison M."/>
            <person name="Rychlewski L."/>
            <person name="Rynearson T.A."/>
            <person name="Schmutz J."/>
            <person name="Shapiro H."/>
            <person name="Siaut M."/>
            <person name="Stanley M."/>
            <person name="Sussman M.R."/>
            <person name="Taylor A.R."/>
            <person name="Vardi A."/>
            <person name="von Dassow P."/>
            <person name="Vyverman W."/>
            <person name="Willis A."/>
            <person name="Wyrwicz L.S."/>
            <person name="Rokhsar D.S."/>
            <person name="Weissenbach J."/>
            <person name="Armbrust E.V."/>
            <person name="Green B.R."/>
            <person name="Van de Peer Y."/>
            <person name="Grigoriev I.V."/>
        </authorList>
    </citation>
    <scope>NUCLEOTIDE SEQUENCE [LARGE SCALE GENOMIC DNA]</scope>
    <source>
        <strain evidence="5 6">CCMP1335</strain>
    </source>
</reference>
<keyword evidence="6" id="KW-1185">Reference proteome</keyword>
<dbReference type="PaxDb" id="35128-Thaps7282"/>
<keyword evidence="3" id="KW-0472">Membrane</keyword>
<dbReference type="EMBL" id="CP001160">
    <property type="protein sequence ID" value="ACI64699.1"/>
    <property type="molecule type" value="Genomic_DNA"/>
</dbReference>
<keyword evidence="3" id="KW-0812">Transmembrane</keyword>
<evidence type="ECO:0000256" key="2">
    <source>
        <dbReference type="SAM" id="MobiDB-lite"/>
    </source>
</evidence>
<dbReference type="InParanoid" id="B5YNV3"/>
<feature type="compositionally biased region" description="Polar residues" evidence="2">
    <location>
        <begin position="1"/>
        <end position="23"/>
    </location>
</feature>
<dbReference type="KEGG" id="tps:THAPS_7282"/>
<protein>
    <recommendedName>
        <fullName evidence="4">EF-hand domain-containing protein</fullName>
    </recommendedName>
</protein>
<dbReference type="PROSITE" id="PS50222">
    <property type="entry name" value="EF_HAND_2"/>
    <property type="match status" value="1"/>
</dbReference>
<evidence type="ECO:0000256" key="1">
    <source>
        <dbReference type="ARBA" id="ARBA00022837"/>
    </source>
</evidence>
<feature type="transmembrane region" description="Helical" evidence="3">
    <location>
        <begin position="111"/>
        <end position="136"/>
    </location>
</feature>
<dbReference type="Proteomes" id="UP000001449">
    <property type="component" value="Chromosome 7"/>
</dbReference>